<keyword evidence="1" id="KW-0812">Transmembrane</keyword>
<name>A0A1F4US12_UNCKA</name>
<accession>A0A1F4US12</accession>
<organism evidence="2 3">
    <name type="scientific">candidate division WWE3 bacterium RIFCSPHIGHO2_01_FULL_42_13</name>
    <dbReference type="NCBI Taxonomy" id="1802617"/>
    <lineage>
        <taxon>Bacteria</taxon>
        <taxon>Katanobacteria</taxon>
    </lineage>
</organism>
<keyword evidence="1" id="KW-1133">Transmembrane helix</keyword>
<sequence length="104" mass="11702">MFKKLSAPFLAFLQASGLVSYIILISLFFNFVAPNFSDSSENFYAPMLMLLLFVISAVISGLLVLGRAGMLFWEKKYKESFTLVGWTVGWGILYLLTFVLILSN</sequence>
<evidence type="ECO:0000313" key="3">
    <source>
        <dbReference type="Proteomes" id="UP000176608"/>
    </source>
</evidence>
<gene>
    <name evidence="2" type="ORF">A2886_02860</name>
</gene>
<comment type="caution">
    <text evidence="2">The sequence shown here is derived from an EMBL/GenBank/DDBJ whole genome shotgun (WGS) entry which is preliminary data.</text>
</comment>
<proteinExistence type="predicted"/>
<dbReference type="AlphaFoldDB" id="A0A1F4US12"/>
<keyword evidence="1" id="KW-0472">Membrane</keyword>
<feature type="transmembrane region" description="Helical" evidence="1">
    <location>
        <begin position="7"/>
        <end position="31"/>
    </location>
</feature>
<dbReference type="EMBL" id="MEVA01000006">
    <property type="protein sequence ID" value="OGC47692.1"/>
    <property type="molecule type" value="Genomic_DNA"/>
</dbReference>
<dbReference type="STRING" id="1802617.A2886_02860"/>
<reference evidence="2 3" key="1">
    <citation type="journal article" date="2016" name="Nat. Commun.">
        <title>Thousands of microbial genomes shed light on interconnected biogeochemical processes in an aquifer system.</title>
        <authorList>
            <person name="Anantharaman K."/>
            <person name="Brown C.T."/>
            <person name="Hug L.A."/>
            <person name="Sharon I."/>
            <person name="Castelle C.J."/>
            <person name="Probst A.J."/>
            <person name="Thomas B.C."/>
            <person name="Singh A."/>
            <person name="Wilkins M.J."/>
            <person name="Karaoz U."/>
            <person name="Brodie E.L."/>
            <person name="Williams K.H."/>
            <person name="Hubbard S.S."/>
            <person name="Banfield J.F."/>
        </authorList>
    </citation>
    <scope>NUCLEOTIDE SEQUENCE [LARGE SCALE GENOMIC DNA]</scope>
</reference>
<evidence type="ECO:0000313" key="2">
    <source>
        <dbReference type="EMBL" id="OGC47692.1"/>
    </source>
</evidence>
<evidence type="ECO:0000256" key="1">
    <source>
        <dbReference type="SAM" id="Phobius"/>
    </source>
</evidence>
<protein>
    <submittedName>
        <fullName evidence="2">Uncharacterized protein</fullName>
    </submittedName>
</protein>
<dbReference type="Proteomes" id="UP000176608">
    <property type="component" value="Unassembled WGS sequence"/>
</dbReference>
<feature type="transmembrane region" description="Helical" evidence="1">
    <location>
        <begin position="80"/>
        <end position="102"/>
    </location>
</feature>
<feature type="transmembrane region" description="Helical" evidence="1">
    <location>
        <begin position="43"/>
        <end position="68"/>
    </location>
</feature>